<dbReference type="EMBL" id="JAVFWL010000005">
    <property type="protein sequence ID" value="KAK6756031.1"/>
    <property type="molecule type" value="Genomic_DNA"/>
</dbReference>
<name>A0ABR1E1P2_NECAM</name>
<protein>
    <submittedName>
        <fullName evidence="1">Uncharacterized protein</fullName>
    </submittedName>
</protein>
<evidence type="ECO:0000313" key="2">
    <source>
        <dbReference type="Proteomes" id="UP001303046"/>
    </source>
</evidence>
<gene>
    <name evidence="1" type="primary">Necator_chrV.g19221</name>
    <name evidence="1" type="ORF">RB195_014429</name>
</gene>
<dbReference type="Proteomes" id="UP001303046">
    <property type="component" value="Unassembled WGS sequence"/>
</dbReference>
<keyword evidence="2" id="KW-1185">Reference proteome</keyword>
<accession>A0ABR1E1P2</accession>
<evidence type="ECO:0000313" key="1">
    <source>
        <dbReference type="EMBL" id="KAK6756031.1"/>
    </source>
</evidence>
<sequence>MLRLTDVFCISTFENVRIGNPLLIPGGYMPKPSVFALEREERKCHTARRHTASEHVVLIDLVFAPFRLTSIRQQLWFDSSQERLSVREWFEADRLPPFSAARLNPTPSGVPNGLHLQWNSHPTRVSSATCRLYF</sequence>
<proteinExistence type="predicted"/>
<comment type="caution">
    <text evidence="1">The sequence shown here is derived from an EMBL/GenBank/DDBJ whole genome shotgun (WGS) entry which is preliminary data.</text>
</comment>
<organism evidence="1 2">
    <name type="scientific">Necator americanus</name>
    <name type="common">Human hookworm</name>
    <dbReference type="NCBI Taxonomy" id="51031"/>
    <lineage>
        <taxon>Eukaryota</taxon>
        <taxon>Metazoa</taxon>
        <taxon>Ecdysozoa</taxon>
        <taxon>Nematoda</taxon>
        <taxon>Chromadorea</taxon>
        <taxon>Rhabditida</taxon>
        <taxon>Rhabditina</taxon>
        <taxon>Rhabditomorpha</taxon>
        <taxon>Strongyloidea</taxon>
        <taxon>Ancylostomatidae</taxon>
        <taxon>Bunostominae</taxon>
        <taxon>Necator</taxon>
    </lineage>
</organism>
<reference evidence="1 2" key="1">
    <citation type="submission" date="2023-08" db="EMBL/GenBank/DDBJ databases">
        <title>A Necator americanus chromosomal reference genome.</title>
        <authorList>
            <person name="Ilik V."/>
            <person name="Petrzelkova K.J."/>
            <person name="Pardy F."/>
            <person name="Fuh T."/>
            <person name="Niatou-Singa F.S."/>
            <person name="Gouil Q."/>
            <person name="Baker L."/>
            <person name="Ritchie M.E."/>
            <person name="Jex A.R."/>
            <person name="Gazzola D."/>
            <person name="Li H."/>
            <person name="Toshio Fujiwara R."/>
            <person name="Zhan B."/>
            <person name="Aroian R.V."/>
            <person name="Pafco B."/>
            <person name="Schwarz E.M."/>
        </authorList>
    </citation>
    <scope>NUCLEOTIDE SEQUENCE [LARGE SCALE GENOMIC DNA]</scope>
    <source>
        <strain evidence="1 2">Aroian</strain>
        <tissue evidence="1">Whole animal</tissue>
    </source>
</reference>